<dbReference type="eggNOG" id="ENOG502TF97">
    <property type="taxonomic scope" value="Eukaryota"/>
</dbReference>
<dbReference type="EMBL" id="JELW01000006">
    <property type="protein sequence ID" value="EXV01849.1"/>
    <property type="molecule type" value="Genomic_DNA"/>
</dbReference>
<protein>
    <submittedName>
        <fullName evidence="3">Uncharacterized protein</fullName>
    </submittedName>
</protein>
<gene>
    <name evidence="3" type="ORF">X797_004684</name>
</gene>
<feature type="transmembrane region" description="Helical" evidence="2">
    <location>
        <begin position="107"/>
        <end position="130"/>
    </location>
</feature>
<sequence length="464" mass="51252">MTTTVYFPITLSESAVAVWTPEASQTVPAGSTHPISLPTSCPVLTDGRNSHVIGTAASPTVVTDTTSAAGQPVSMAISYRCEYNVTELTSTTATKASGVSNDAASKIVIGTLAGVAALLAMAGLLGYYFMRRSRARHVQQTRDSLQRRKGAAFTGFMKHFLLQGAHVGWGQIRKDFEEMQSCFHDVVRAGFDHQKVIPNSISLNKSLEPLGLSEDSRNLICELVTEPRTRHIAIRHLLAWAIFSNLDIRSVGPLSLLHPAIKNFMLYVPENKRDPKDYLDPMGDGKRLLPLAWGRNCADSYSWNSEDIIQNAWRQLSAVLLQERTFVTMNHHLYDEFNPHLDSQVEALVNALSGFFDHLPKLDGVFVYGWTPALRSMISRSAHLGYILASDPGNWEIRIPPPSPNYGICVFPGLTLLSDNDRDPLDRPQVFIMPEMEKVDHVGKADRGNNAEAHTDTSTLGRDE</sequence>
<evidence type="ECO:0000313" key="4">
    <source>
        <dbReference type="Proteomes" id="UP000030151"/>
    </source>
</evidence>
<name>A0A0A1UVJ7_9HYPO</name>
<keyword evidence="2" id="KW-0812">Transmembrane</keyword>
<evidence type="ECO:0000313" key="3">
    <source>
        <dbReference type="EMBL" id="EXV01849.1"/>
    </source>
</evidence>
<accession>A0A0A1UVJ7</accession>
<reference evidence="3 4" key="1">
    <citation type="submission" date="2014-02" db="EMBL/GenBank/DDBJ databases">
        <title>The genome sequence of the entomopathogenic fungus Metarhizium robertsii ARSEF 2575.</title>
        <authorList>
            <person name="Giuliano Garisto Donzelli B."/>
            <person name="Roe B.A."/>
            <person name="Macmil S.L."/>
            <person name="Krasnoff S.B."/>
            <person name="Gibson D.M."/>
        </authorList>
    </citation>
    <scope>NUCLEOTIDE SEQUENCE [LARGE SCALE GENOMIC DNA]</scope>
    <source>
        <strain evidence="3 4">ARSEF 2575</strain>
    </source>
</reference>
<keyword evidence="2" id="KW-0472">Membrane</keyword>
<evidence type="ECO:0000256" key="2">
    <source>
        <dbReference type="SAM" id="Phobius"/>
    </source>
</evidence>
<feature type="region of interest" description="Disordered" evidence="1">
    <location>
        <begin position="442"/>
        <end position="464"/>
    </location>
</feature>
<dbReference type="OrthoDB" id="5421765at2759"/>
<organism evidence="3 4">
    <name type="scientific">Metarhizium robertsii</name>
    <dbReference type="NCBI Taxonomy" id="568076"/>
    <lineage>
        <taxon>Eukaryota</taxon>
        <taxon>Fungi</taxon>
        <taxon>Dikarya</taxon>
        <taxon>Ascomycota</taxon>
        <taxon>Pezizomycotina</taxon>
        <taxon>Sordariomycetes</taxon>
        <taxon>Hypocreomycetidae</taxon>
        <taxon>Hypocreales</taxon>
        <taxon>Clavicipitaceae</taxon>
        <taxon>Metarhizium</taxon>
    </lineage>
</organism>
<proteinExistence type="predicted"/>
<keyword evidence="2" id="KW-1133">Transmembrane helix</keyword>
<dbReference type="Proteomes" id="UP000030151">
    <property type="component" value="Unassembled WGS sequence"/>
</dbReference>
<dbReference type="HOGENOM" id="CLU_047035_0_0_1"/>
<dbReference type="AlphaFoldDB" id="A0A0A1UVJ7"/>
<comment type="caution">
    <text evidence="3">The sequence shown here is derived from an EMBL/GenBank/DDBJ whole genome shotgun (WGS) entry which is preliminary data.</text>
</comment>
<evidence type="ECO:0000256" key="1">
    <source>
        <dbReference type="SAM" id="MobiDB-lite"/>
    </source>
</evidence>